<dbReference type="AlphaFoldDB" id="A0A9Q7CSY5"/>
<evidence type="ECO:0000313" key="2">
    <source>
        <dbReference type="EMBL" id="RAZ43630.1"/>
    </source>
</evidence>
<dbReference type="EMBL" id="QMCH01000001">
    <property type="protein sequence ID" value="RAZ43630.1"/>
    <property type="molecule type" value="Genomic_DNA"/>
</dbReference>
<organism evidence="1 4">
    <name type="scientific">Polynucleobacter paneuropaeus</name>
    <dbReference type="NCBI Taxonomy" id="2527775"/>
    <lineage>
        <taxon>Bacteria</taxon>
        <taxon>Pseudomonadati</taxon>
        <taxon>Pseudomonadota</taxon>
        <taxon>Betaproteobacteria</taxon>
        <taxon>Burkholderiales</taxon>
        <taxon>Burkholderiaceae</taxon>
        <taxon>Polynucleobacter</taxon>
    </lineage>
</organism>
<reference evidence="1" key="2">
    <citation type="journal article" date="2021" name="Genome Biol. Evol.">
        <title>Continental-Scale Gene Flow Prevents Allopatric Divergence of Pelagic Freshwater Bacteria.</title>
        <authorList>
            <person name="Hoetzinger M."/>
            <person name="Pitt A."/>
            <person name="Huemer A."/>
            <person name="Hahn M.W."/>
        </authorList>
    </citation>
    <scope>NUCLEOTIDE SEQUENCE</scope>
    <source>
        <strain evidence="1">SM1-W8</strain>
    </source>
</reference>
<dbReference type="OrthoDB" id="9131607at2"/>
<dbReference type="Proteomes" id="UP000783102">
    <property type="component" value="Unassembled WGS sequence"/>
</dbReference>
<name>A0A9Q7CSY5_9BURK</name>
<evidence type="ECO:0000313" key="4">
    <source>
        <dbReference type="Proteomes" id="UP000783102"/>
    </source>
</evidence>
<sequence length="170" mass="19168">MNALLRVVCLSTVILAGCASNKSGTVEISPESKAEIKKEVEIVQKKMSDCVADVNKTEEAKYVNANVIVIFPDSPNAKQLLNSPEFINQEQAIALKKFKDATMQCRPIAKELPKPEMISVYEYYYSKVDDVYDDLVNKRITIGVANQERQMRLHYTNDKWAQVMKGYQGG</sequence>
<protein>
    <recommendedName>
        <fullName evidence="5">Lipoprotein</fullName>
    </recommendedName>
</protein>
<evidence type="ECO:0000313" key="3">
    <source>
        <dbReference type="Proteomes" id="UP000251072"/>
    </source>
</evidence>
<dbReference type="RefSeq" id="WP_112236910.1">
    <property type="nucleotide sequence ID" value="NZ_CP030087.1"/>
</dbReference>
<dbReference type="EMBL" id="JAANEY010000001">
    <property type="protein sequence ID" value="MBT8551645.1"/>
    <property type="molecule type" value="Genomic_DNA"/>
</dbReference>
<accession>A0A9Q7CSY5</accession>
<reference evidence="2 3" key="1">
    <citation type="submission" date="2018-06" db="EMBL/GenBank/DDBJ databases">
        <title>Genome of strain Polynucleobacter sp. FUKU-NW-11.</title>
        <authorList>
            <person name="Hahn M.W."/>
        </authorList>
    </citation>
    <scope>NUCLEOTIDE SEQUENCE [LARGE SCALE GENOMIC DNA]</scope>
    <source>
        <strain evidence="2">FUKU-NW-11</strain>
        <strain evidence="3">FUKU-NW11</strain>
    </source>
</reference>
<dbReference type="PROSITE" id="PS51257">
    <property type="entry name" value="PROKAR_LIPOPROTEIN"/>
    <property type="match status" value="1"/>
</dbReference>
<comment type="caution">
    <text evidence="1">The sequence shown here is derived from an EMBL/GenBank/DDBJ whole genome shotgun (WGS) entry which is preliminary data.</text>
</comment>
<proteinExistence type="predicted"/>
<dbReference type="Proteomes" id="UP000251072">
    <property type="component" value="Unassembled WGS sequence"/>
</dbReference>
<gene>
    <name evidence="2" type="ORF">DP176_01170</name>
    <name evidence="1" type="ORF">G6731_06695</name>
</gene>
<keyword evidence="3" id="KW-1185">Reference proteome</keyword>
<evidence type="ECO:0000313" key="1">
    <source>
        <dbReference type="EMBL" id="MBT8551645.1"/>
    </source>
</evidence>
<evidence type="ECO:0008006" key="5">
    <source>
        <dbReference type="Google" id="ProtNLM"/>
    </source>
</evidence>